<dbReference type="Proteomes" id="UP000286268">
    <property type="component" value="Chromosome"/>
</dbReference>
<feature type="transmembrane region" description="Helical" evidence="1">
    <location>
        <begin position="39"/>
        <end position="59"/>
    </location>
</feature>
<evidence type="ECO:0000259" key="2">
    <source>
        <dbReference type="Pfam" id="PF12773"/>
    </source>
</evidence>
<proteinExistence type="predicted"/>
<dbReference type="AlphaFoldDB" id="A0A3R5X025"/>
<protein>
    <submittedName>
        <fullName evidence="3">Zinc ribbon domain-containing protein</fullName>
    </submittedName>
</protein>
<evidence type="ECO:0000313" key="3">
    <source>
        <dbReference type="EMBL" id="QAA30923.1"/>
    </source>
</evidence>
<sequence length="113" mass="12725">MSSIDILIMLGVFISIIIWGGQSLWIYLDARMRRDRFAILWALLAMCSMPITLIVYIIVTRSTEIRCKSCGAVVEKGTEICTNCGKTLGKHCNGCGGFMEDDWNYCPKCKAKY</sequence>
<dbReference type="InterPro" id="IPR025874">
    <property type="entry name" value="DZR"/>
</dbReference>
<feature type="transmembrane region" description="Helical" evidence="1">
    <location>
        <begin position="6"/>
        <end position="27"/>
    </location>
</feature>
<keyword evidence="1" id="KW-0472">Membrane</keyword>
<keyword evidence="1" id="KW-0812">Transmembrane</keyword>
<gene>
    <name evidence="3" type="ORF">C1I91_04165</name>
</gene>
<dbReference type="RefSeq" id="WP_128211399.1">
    <property type="nucleotide sequence ID" value="NZ_CP025746.1"/>
</dbReference>
<evidence type="ECO:0000256" key="1">
    <source>
        <dbReference type="SAM" id="Phobius"/>
    </source>
</evidence>
<keyword evidence="4" id="KW-1185">Reference proteome</keyword>
<name>A0A3R5X025_9CLOT</name>
<dbReference type="Pfam" id="PF12773">
    <property type="entry name" value="DZR"/>
    <property type="match status" value="1"/>
</dbReference>
<dbReference type="KEGG" id="cmah:C1I91_04165"/>
<feature type="domain" description="DZANK-type" evidence="2">
    <location>
        <begin position="67"/>
        <end position="109"/>
    </location>
</feature>
<accession>A0A3R5X025</accession>
<organism evidence="3 4">
    <name type="scientific">Clostridium manihotivorum</name>
    <dbReference type="NCBI Taxonomy" id="2320868"/>
    <lineage>
        <taxon>Bacteria</taxon>
        <taxon>Bacillati</taxon>
        <taxon>Bacillota</taxon>
        <taxon>Clostridia</taxon>
        <taxon>Eubacteriales</taxon>
        <taxon>Clostridiaceae</taxon>
        <taxon>Clostridium</taxon>
    </lineage>
</organism>
<reference evidence="3 4" key="1">
    <citation type="submission" date="2018-01" db="EMBL/GenBank/DDBJ databases">
        <title>Genome Sequencing and Assembly of Anaerobacter polyendosporus strain CT4.</title>
        <authorList>
            <person name="Tachaapaikoon C."/>
            <person name="Sutheeworapong S."/>
            <person name="Jenjaroenpun P."/>
            <person name="Wongsurawat T."/>
            <person name="Nookeaw I."/>
            <person name="Cheawchanlertfa P."/>
            <person name="Kosugi A."/>
            <person name="Cheevadhanarak S."/>
            <person name="Ratanakhanokchai K."/>
        </authorList>
    </citation>
    <scope>NUCLEOTIDE SEQUENCE [LARGE SCALE GENOMIC DNA]</scope>
    <source>
        <strain evidence="3 4">CT4</strain>
    </source>
</reference>
<keyword evidence="1" id="KW-1133">Transmembrane helix</keyword>
<dbReference type="EMBL" id="CP025746">
    <property type="protein sequence ID" value="QAA30923.1"/>
    <property type="molecule type" value="Genomic_DNA"/>
</dbReference>
<dbReference type="OrthoDB" id="122883at2"/>
<evidence type="ECO:0000313" key="4">
    <source>
        <dbReference type="Proteomes" id="UP000286268"/>
    </source>
</evidence>